<dbReference type="PRINTS" id="PR00038">
    <property type="entry name" value="HTHLUXR"/>
</dbReference>
<feature type="domain" description="HTH luxR-type" evidence="1">
    <location>
        <begin position="104"/>
        <end position="161"/>
    </location>
</feature>
<dbReference type="SMART" id="SM00421">
    <property type="entry name" value="HTH_LUXR"/>
    <property type="match status" value="1"/>
</dbReference>
<protein>
    <recommendedName>
        <fullName evidence="1">HTH luxR-type domain-containing protein</fullName>
    </recommendedName>
</protein>
<dbReference type="InterPro" id="IPR000792">
    <property type="entry name" value="Tscrpt_reg_LuxR_C"/>
</dbReference>
<reference evidence="2" key="2">
    <citation type="journal article" date="2021" name="PeerJ">
        <title>Extensive microbial diversity within the chicken gut microbiome revealed by metagenomics and culture.</title>
        <authorList>
            <person name="Gilroy R."/>
            <person name="Ravi A."/>
            <person name="Getino M."/>
            <person name="Pursley I."/>
            <person name="Horton D.L."/>
            <person name="Alikhan N.F."/>
            <person name="Baker D."/>
            <person name="Gharbi K."/>
            <person name="Hall N."/>
            <person name="Watson M."/>
            <person name="Adriaenssens E.M."/>
            <person name="Foster-Nyarko E."/>
            <person name="Jarju S."/>
            <person name="Secka A."/>
            <person name="Antonio M."/>
            <person name="Oren A."/>
            <person name="Chaudhuri R.R."/>
            <person name="La Ragione R."/>
            <person name="Hildebrand F."/>
            <person name="Pallen M.J."/>
        </authorList>
    </citation>
    <scope>NUCLEOTIDE SEQUENCE</scope>
    <source>
        <strain evidence="2">7293</strain>
    </source>
</reference>
<dbReference type="SUPFAM" id="SSF46894">
    <property type="entry name" value="C-terminal effector domain of the bipartite response regulators"/>
    <property type="match status" value="1"/>
</dbReference>
<proteinExistence type="predicted"/>
<dbReference type="Proteomes" id="UP000823615">
    <property type="component" value="Unassembled WGS sequence"/>
</dbReference>
<dbReference type="GO" id="GO:0003677">
    <property type="term" value="F:DNA binding"/>
    <property type="evidence" value="ECO:0007669"/>
    <property type="project" value="InterPro"/>
</dbReference>
<comment type="caution">
    <text evidence="2">The sequence shown here is derived from an EMBL/GenBank/DDBJ whole genome shotgun (WGS) entry which is preliminary data.</text>
</comment>
<sequence length="179" mass="20453">MKEIIVREDFPSLGELCPEYNVRVLPGRSLVGSPFALILFHPTLVDMIEERKACQEKGIDPLTVAIVEPFRRLLFEAAFPYACIIDEGDKLNPVMLSRKNREKQIRLTDKEKRTLMELPYGLCCKELALRLGVSERTVRRMKEKLLRKTGLLTTGQLMIYALVSEEINSRSSSRNVDKG</sequence>
<dbReference type="InterPro" id="IPR016032">
    <property type="entry name" value="Sig_transdc_resp-reg_C-effctor"/>
</dbReference>
<dbReference type="Gene3D" id="1.10.10.10">
    <property type="entry name" value="Winged helix-like DNA-binding domain superfamily/Winged helix DNA-binding domain"/>
    <property type="match status" value="1"/>
</dbReference>
<dbReference type="EMBL" id="JADIMT010000063">
    <property type="protein sequence ID" value="MBO8436344.1"/>
    <property type="molecule type" value="Genomic_DNA"/>
</dbReference>
<organism evidence="2 3">
    <name type="scientific">Candidatus Ornithospirochaeta stercoripullorum</name>
    <dbReference type="NCBI Taxonomy" id="2840899"/>
    <lineage>
        <taxon>Bacteria</taxon>
        <taxon>Pseudomonadati</taxon>
        <taxon>Spirochaetota</taxon>
        <taxon>Spirochaetia</taxon>
        <taxon>Spirochaetales</taxon>
        <taxon>Spirochaetaceae</taxon>
        <taxon>Spirochaetaceae incertae sedis</taxon>
        <taxon>Candidatus Ornithospirochaeta</taxon>
    </lineage>
</organism>
<accession>A0A9D9DYD3</accession>
<evidence type="ECO:0000313" key="2">
    <source>
        <dbReference type="EMBL" id="MBO8436344.1"/>
    </source>
</evidence>
<name>A0A9D9DYD3_9SPIO</name>
<gene>
    <name evidence="2" type="ORF">IAA97_05145</name>
</gene>
<dbReference type="AlphaFoldDB" id="A0A9D9DYD3"/>
<reference evidence="2" key="1">
    <citation type="submission" date="2020-10" db="EMBL/GenBank/DDBJ databases">
        <authorList>
            <person name="Gilroy R."/>
        </authorList>
    </citation>
    <scope>NUCLEOTIDE SEQUENCE</scope>
    <source>
        <strain evidence="2">7293</strain>
    </source>
</reference>
<evidence type="ECO:0000259" key="1">
    <source>
        <dbReference type="SMART" id="SM00421"/>
    </source>
</evidence>
<evidence type="ECO:0000313" key="3">
    <source>
        <dbReference type="Proteomes" id="UP000823615"/>
    </source>
</evidence>
<dbReference type="GO" id="GO:0006355">
    <property type="term" value="P:regulation of DNA-templated transcription"/>
    <property type="evidence" value="ECO:0007669"/>
    <property type="project" value="InterPro"/>
</dbReference>
<dbReference type="InterPro" id="IPR036388">
    <property type="entry name" value="WH-like_DNA-bd_sf"/>
</dbReference>